<gene>
    <name evidence="1" type="ORF">ERS013200_03658</name>
</gene>
<accession>A0A656AP86</accession>
<evidence type="ECO:0000313" key="1">
    <source>
        <dbReference type="EMBL" id="CSD24492.1"/>
    </source>
</evidence>
<reference evidence="1 2" key="1">
    <citation type="submission" date="2015-07" db="EMBL/GenBank/DDBJ databases">
        <authorList>
            <consortium name="Pathogen Informatics"/>
        </authorList>
    </citation>
    <scope>NUCLEOTIDE SEQUENCE [LARGE SCALE GENOMIC DNA]</scope>
    <source>
        <strain evidence="1 2">A316</strain>
    </source>
</reference>
<evidence type="ECO:0000313" key="2">
    <source>
        <dbReference type="Proteomes" id="UP000041770"/>
    </source>
</evidence>
<protein>
    <submittedName>
        <fullName evidence="1">Uncharacterized protein</fullName>
    </submittedName>
</protein>
<sequence>MAASCTQQRISPVLNTAMKHWAQIVCCTSSTHVNINT</sequence>
<proteinExistence type="predicted"/>
<dbReference type="AlphaFoldDB" id="A0A656AP86"/>
<organism evidence="1 2">
    <name type="scientific">Vibrio cholerae</name>
    <dbReference type="NCBI Taxonomy" id="666"/>
    <lineage>
        <taxon>Bacteria</taxon>
        <taxon>Pseudomonadati</taxon>
        <taxon>Pseudomonadota</taxon>
        <taxon>Gammaproteobacteria</taxon>
        <taxon>Vibrionales</taxon>
        <taxon>Vibrionaceae</taxon>
        <taxon>Vibrio</taxon>
    </lineage>
</organism>
<dbReference type="Proteomes" id="UP000041770">
    <property type="component" value="Unassembled WGS sequence"/>
</dbReference>
<name>A0A656AP86_VIBCL</name>
<dbReference type="EMBL" id="CWQY01000040">
    <property type="protein sequence ID" value="CSD24492.1"/>
    <property type="molecule type" value="Genomic_DNA"/>
</dbReference>